<organism evidence="3 4">
    <name type="scientific">Sitophilus oryzae</name>
    <name type="common">Rice weevil</name>
    <name type="synonym">Curculio oryzae</name>
    <dbReference type="NCBI Taxonomy" id="7048"/>
    <lineage>
        <taxon>Eukaryota</taxon>
        <taxon>Metazoa</taxon>
        <taxon>Ecdysozoa</taxon>
        <taxon>Arthropoda</taxon>
        <taxon>Hexapoda</taxon>
        <taxon>Insecta</taxon>
        <taxon>Pterygota</taxon>
        <taxon>Neoptera</taxon>
        <taxon>Endopterygota</taxon>
        <taxon>Coleoptera</taxon>
        <taxon>Polyphaga</taxon>
        <taxon>Cucujiformia</taxon>
        <taxon>Curculionidae</taxon>
        <taxon>Dryophthorinae</taxon>
        <taxon>Sitophilus</taxon>
    </lineage>
</organism>
<gene>
    <name evidence="4" type="primary">LOC115879563</name>
</gene>
<dbReference type="GO" id="GO:0003676">
    <property type="term" value="F:nucleic acid binding"/>
    <property type="evidence" value="ECO:0007669"/>
    <property type="project" value="InterPro"/>
</dbReference>
<dbReference type="SUPFAM" id="SSF56672">
    <property type="entry name" value="DNA/RNA polymerases"/>
    <property type="match status" value="1"/>
</dbReference>
<reference evidence="4" key="1">
    <citation type="submission" date="2025-08" db="UniProtKB">
        <authorList>
            <consortium name="RefSeq"/>
        </authorList>
    </citation>
    <scope>IDENTIFICATION</scope>
    <source>
        <tissue evidence="4">Gonads</tissue>
    </source>
</reference>
<feature type="region of interest" description="Disordered" evidence="1">
    <location>
        <begin position="1"/>
        <end position="44"/>
    </location>
</feature>
<feature type="domain" description="DDE-1" evidence="2">
    <location>
        <begin position="93"/>
        <end position="146"/>
    </location>
</feature>
<dbReference type="PANTHER" id="PTHR47331:SF5">
    <property type="entry name" value="RIBONUCLEASE H"/>
    <property type="match status" value="1"/>
</dbReference>
<feature type="region of interest" description="Disordered" evidence="1">
    <location>
        <begin position="524"/>
        <end position="549"/>
    </location>
</feature>
<evidence type="ECO:0000256" key="1">
    <source>
        <dbReference type="SAM" id="MobiDB-lite"/>
    </source>
</evidence>
<dbReference type="RefSeq" id="XP_030752318.1">
    <property type="nucleotide sequence ID" value="XM_030896458.1"/>
</dbReference>
<evidence type="ECO:0000313" key="3">
    <source>
        <dbReference type="Proteomes" id="UP000504635"/>
    </source>
</evidence>
<dbReference type="InterPro" id="IPR021109">
    <property type="entry name" value="Peptidase_aspartic_dom_sf"/>
</dbReference>
<dbReference type="OrthoDB" id="6715895at2759"/>
<dbReference type="InterPro" id="IPR043502">
    <property type="entry name" value="DNA/RNA_pol_sf"/>
</dbReference>
<dbReference type="Pfam" id="PF03564">
    <property type="entry name" value="DUF1759"/>
    <property type="match status" value="1"/>
</dbReference>
<proteinExistence type="predicted"/>
<name>A0A6J2XLC5_SITOR</name>
<dbReference type="Pfam" id="PF03184">
    <property type="entry name" value="DDE_1"/>
    <property type="match status" value="1"/>
</dbReference>
<evidence type="ECO:0000313" key="4">
    <source>
        <dbReference type="RefSeq" id="XP_030752318.1"/>
    </source>
</evidence>
<accession>A0A6J2XLC5</accession>
<dbReference type="GeneID" id="115879563"/>
<dbReference type="GO" id="GO:0071897">
    <property type="term" value="P:DNA biosynthetic process"/>
    <property type="evidence" value="ECO:0007669"/>
    <property type="project" value="UniProtKB-ARBA"/>
</dbReference>
<dbReference type="Gene3D" id="2.40.70.10">
    <property type="entry name" value="Acid Proteases"/>
    <property type="match status" value="1"/>
</dbReference>
<keyword evidence="3" id="KW-1185">Reference proteome</keyword>
<dbReference type="AlphaFoldDB" id="A0A6J2XLC5"/>
<dbReference type="PANTHER" id="PTHR47331">
    <property type="entry name" value="PHD-TYPE DOMAIN-CONTAINING PROTEIN"/>
    <property type="match status" value="1"/>
</dbReference>
<sequence length="1101" mass="125804">MSDTSSIAEPSEFDTDSGSDFHSPTDNESESDSGESTMTAPGLNVCFMQERRRETLLSGLLHKEKAPLLHKNINAGEGFTTGDGWITPWKQRHPENPLAFKNLNRDALPVSYRPRRAAWIDLELCKDWFFSQFVPQVQNRLKNKNLPLENSRLSDDGCDESDTDDDDRYDMMKTIFRFLSLLNLPKENIQGELEDVLLETGSLNADQASEEREEFQVRYFKAISAAKDLISHLSQPVNPTAPLFNPFAVQQLQPNTKLQAIKIPEFSGQYSEWQRFRDTFTALVHNNGTLQNIEKYYHLQSCLKGEAAQVIASLPLSDANYETAFNLLSERYDNKKAIINAHLKEIFDLPSLQKESHITLRNFLDTFLKNLRAMESLGESIESASTILIYFLNSKLDFSTKREWENFSKDITKPKINDFSKFLTQRCQVLEALDTKSSGNLVCRQKQSFQSFEHSSPICHICNNKHFRYVCQKFKSLPVSSRFEEVKRLFLCTNCLRKGHRNSECRSSGCRICNGRHSTLLHQSGASTSTNVEKRNNSNPSNPRPQTNVNISQVSSATDQGNMNQRINNTPNETQNCTVLSHYSQKLSQPFVLLATALIHIFDANNTPVSCRVLLDSGSQSNFITREMVTRLKLRTRNVNMPVSGINQIKTTIHEQVNTTISSIRDTYKSNISCLVIDKISDFTPQMSFDISNLKIPDLPLADPDFNVASNIDMLIGSSIFYSLLTQGQIKMGKGLPVLQNSVLGWIVAGNIPINQHQSKCFFLNTDACQDDFNLNSQIERFWKVEEVPEIAEKSWTSEERECEQHFVNTFVRNDQGRFILKLPLKGNFSVLGDSENRALNRLYSVEQRLSKNENLKIQYSDFMHEYEKLGHMRQISRDQVSSTPIYYLPHHSVIKLDSVTTKIRVVFDASAKTTSNISLMDGPILQNELFSVLLRFRRHTTAFIGDLTKMYRQILIHPEHQNLQRIVWRENPQDEVKYYNLQTLTYGEKPASFLATRCLKQIAIENIHEYPTECDIINKDMYMDDILTGASDSTDLIKIRENLSNILLKYGFEIRKFQSNDVNFLNTISATSDTQYLITDDSSTKTLGVCWIPSLDIFSV</sequence>
<dbReference type="InterPro" id="IPR005312">
    <property type="entry name" value="DUF1759"/>
</dbReference>
<protein>
    <submittedName>
        <fullName evidence="4">Uncharacterized protein LOC115879563</fullName>
    </submittedName>
</protein>
<dbReference type="CDD" id="cd00303">
    <property type="entry name" value="retropepsin_like"/>
    <property type="match status" value="1"/>
</dbReference>
<dbReference type="InterPro" id="IPR004875">
    <property type="entry name" value="DDE_SF_endonuclease_dom"/>
</dbReference>
<evidence type="ECO:0000259" key="2">
    <source>
        <dbReference type="Pfam" id="PF03184"/>
    </source>
</evidence>
<dbReference type="KEGG" id="soy:115879563"/>
<dbReference type="InParanoid" id="A0A6J2XLC5"/>
<dbReference type="Proteomes" id="UP000504635">
    <property type="component" value="Unplaced"/>
</dbReference>